<comment type="caution">
    <text evidence="2">The sequence shown here is derived from an EMBL/GenBank/DDBJ whole genome shotgun (WGS) entry which is preliminary data.</text>
</comment>
<accession>A0ABT2YZW2</accession>
<dbReference type="Proteomes" id="UP001652503">
    <property type="component" value="Unassembled WGS sequence"/>
</dbReference>
<organism evidence="2 3">
    <name type="scientific">Albidovulum sediminicola</name>
    <dbReference type="NCBI Taxonomy" id="2984331"/>
    <lineage>
        <taxon>Bacteria</taxon>
        <taxon>Pseudomonadati</taxon>
        <taxon>Pseudomonadota</taxon>
        <taxon>Alphaproteobacteria</taxon>
        <taxon>Rhodobacterales</taxon>
        <taxon>Paracoccaceae</taxon>
        <taxon>Albidovulum</taxon>
    </lineage>
</organism>
<evidence type="ECO:0000256" key="1">
    <source>
        <dbReference type="SAM" id="MobiDB-lite"/>
    </source>
</evidence>
<dbReference type="RefSeq" id="WP_263720935.1">
    <property type="nucleotide sequence ID" value="NZ_JAOWLA010000005.1"/>
</dbReference>
<reference evidence="2 3" key="1">
    <citation type="submission" date="2022-10" db="EMBL/GenBank/DDBJ databases">
        <title>Defluviimonas sp. nov., isolated from ocean surface water.</title>
        <authorList>
            <person name="He W."/>
            <person name="Wang L."/>
            <person name="Zhang D.-F."/>
        </authorList>
    </citation>
    <scope>NUCLEOTIDE SEQUENCE [LARGE SCALE GENOMIC DNA]</scope>
    <source>
        <strain evidence="2 3">WL0075</strain>
    </source>
</reference>
<gene>
    <name evidence="2" type="ORF">OE647_06640</name>
</gene>
<evidence type="ECO:0000313" key="2">
    <source>
        <dbReference type="EMBL" id="MCV2864416.1"/>
    </source>
</evidence>
<proteinExistence type="predicted"/>
<keyword evidence="3" id="KW-1185">Reference proteome</keyword>
<feature type="region of interest" description="Disordered" evidence="1">
    <location>
        <begin position="1"/>
        <end position="30"/>
    </location>
</feature>
<feature type="compositionally biased region" description="Low complexity" evidence="1">
    <location>
        <begin position="9"/>
        <end position="25"/>
    </location>
</feature>
<sequence length="108" mass="11663">MAKKPNTNPETTKATKLPAKTTPSARAESKKTRLIEMLHKDDGSTITTISAALGWQPHTTRAAITGLRKTGHKVETAKPADGSSGLIYRIPFKPDASAKPWNDAEARQ</sequence>
<name>A0ABT2YZW2_9RHOB</name>
<dbReference type="Pfam" id="PF11994">
    <property type="entry name" value="DUF3489"/>
    <property type="match status" value="1"/>
</dbReference>
<protein>
    <submittedName>
        <fullName evidence="2">DUF3489 domain-containing protein</fullName>
    </submittedName>
</protein>
<dbReference type="InterPro" id="IPR021880">
    <property type="entry name" value="DUF3489"/>
</dbReference>
<dbReference type="EMBL" id="JAOWLA010000005">
    <property type="protein sequence ID" value="MCV2864416.1"/>
    <property type="molecule type" value="Genomic_DNA"/>
</dbReference>
<evidence type="ECO:0000313" key="3">
    <source>
        <dbReference type="Proteomes" id="UP001652503"/>
    </source>
</evidence>